<dbReference type="Proteomes" id="UP000677228">
    <property type="component" value="Unassembled WGS sequence"/>
</dbReference>
<name>A0A815AAE0_9BILA</name>
<evidence type="ECO:0000313" key="6">
    <source>
        <dbReference type="Proteomes" id="UP000663829"/>
    </source>
</evidence>
<proteinExistence type="predicted"/>
<evidence type="ECO:0000313" key="3">
    <source>
        <dbReference type="EMBL" id="CAF1325570.1"/>
    </source>
</evidence>
<protein>
    <submittedName>
        <fullName evidence="2">Uncharacterized protein</fullName>
    </submittedName>
</protein>
<evidence type="ECO:0000313" key="5">
    <source>
        <dbReference type="EMBL" id="CAF4136567.1"/>
    </source>
</evidence>
<dbReference type="Proteomes" id="UP000681722">
    <property type="component" value="Unassembled WGS sequence"/>
</dbReference>
<sequence>MKLIKGQLALVLSRMGQIETQLSSLDNHDQDQVYNEFSRNYQQPSSSYANKVTQALASQSPPPQTTDIQNVTTSLIPLIASASPSAKLSQTSRNFATTITTPASRGIINKYTNVKTDFNRSLIIYQKNNNQLIKYSPQQLKKKII</sequence>
<dbReference type="EMBL" id="CAJNOK010020999">
    <property type="protein sequence ID" value="CAF1325570.1"/>
    <property type="molecule type" value="Genomic_DNA"/>
</dbReference>
<keyword evidence="6" id="KW-1185">Reference proteome</keyword>
<evidence type="ECO:0000256" key="1">
    <source>
        <dbReference type="SAM" id="MobiDB-lite"/>
    </source>
</evidence>
<accession>A0A815AAE0</accession>
<dbReference type="EMBL" id="CAJNOQ010010549">
    <property type="protein sequence ID" value="CAF1254801.1"/>
    <property type="molecule type" value="Genomic_DNA"/>
</dbReference>
<evidence type="ECO:0000313" key="4">
    <source>
        <dbReference type="EMBL" id="CAF4026290.1"/>
    </source>
</evidence>
<feature type="region of interest" description="Disordered" evidence="1">
    <location>
        <begin position="44"/>
        <end position="68"/>
    </location>
</feature>
<reference evidence="2" key="1">
    <citation type="submission" date="2021-02" db="EMBL/GenBank/DDBJ databases">
        <authorList>
            <person name="Nowell W R."/>
        </authorList>
    </citation>
    <scope>NUCLEOTIDE SEQUENCE</scope>
</reference>
<dbReference type="Proteomes" id="UP000663829">
    <property type="component" value="Unassembled WGS sequence"/>
</dbReference>
<dbReference type="Proteomes" id="UP000682733">
    <property type="component" value="Unassembled WGS sequence"/>
</dbReference>
<dbReference type="EMBL" id="CAJOBC010016083">
    <property type="protein sequence ID" value="CAF4026290.1"/>
    <property type="molecule type" value="Genomic_DNA"/>
</dbReference>
<gene>
    <name evidence="2" type="ORF">GPM918_LOCUS26310</name>
    <name evidence="3" type="ORF">OVA965_LOCUS29643</name>
    <name evidence="4" type="ORF">SRO942_LOCUS26430</name>
    <name evidence="5" type="ORF">TMI583_LOCUS30425</name>
</gene>
<organism evidence="2 6">
    <name type="scientific">Didymodactylos carnosus</name>
    <dbReference type="NCBI Taxonomy" id="1234261"/>
    <lineage>
        <taxon>Eukaryota</taxon>
        <taxon>Metazoa</taxon>
        <taxon>Spiralia</taxon>
        <taxon>Gnathifera</taxon>
        <taxon>Rotifera</taxon>
        <taxon>Eurotatoria</taxon>
        <taxon>Bdelloidea</taxon>
        <taxon>Philodinida</taxon>
        <taxon>Philodinidae</taxon>
        <taxon>Didymodactylos</taxon>
    </lineage>
</organism>
<evidence type="ECO:0000313" key="2">
    <source>
        <dbReference type="EMBL" id="CAF1254801.1"/>
    </source>
</evidence>
<dbReference type="AlphaFoldDB" id="A0A815AAE0"/>
<dbReference type="EMBL" id="CAJOBA010042609">
    <property type="protein sequence ID" value="CAF4136567.1"/>
    <property type="molecule type" value="Genomic_DNA"/>
</dbReference>
<comment type="caution">
    <text evidence="2">The sequence shown here is derived from an EMBL/GenBank/DDBJ whole genome shotgun (WGS) entry which is preliminary data.</text>
</comment>